<dbReference type="InterPro" id="IPR042183">
    <property type="entry name" value="MmgE/PrpD_sf_1"/>
</dbReference>
<sequence>MELNTANLLDYLAEFACNLKYEDLPEEVVREAKRRIFDSLGCLIMGARHDEAVKLVRHGMAGKEWQTQLVNGFAISMDGSYSLENAAYLNTHSIRALDWNDTYLSLEPAHPSDNIGAILALAGVCSGKELITASVLAYDIQCRFCDAFSLRKEGWDHVGYLEISSALATGKIMRLDFKKMRHAASLALRFSFLRQIRAGNSLSNAKGLSAAEAVMLGVHSVLEASWGVTGPEEILEGECGFIKQCAGEQKFEVGAFENLGSDFKLFTTHIKFFPVEYHAQSAVWSALGLREMLGGGADTEKIKEIKIISSEAAKNIIGGEQKKEVKTKESADHSIFYITAVVLADGELTLKQYDPIRFSDPKIISLMDLMTIQESPNYSRAYCFKMAPEFGVTLVCRMRNGELCVSGEHVYPKGHFANPLSDKKLKNKFGEPMDWLDFVWSLEKLNAKDLYWILRDLKV</sequence>
<evidence type="ECO:0000256" key="1">
    <source>
        <dbReference type="ARBA" id="ARBA00006174"/>
    </source>
</evidence>
<dbReference type="InterPro" id="IPR005656">
    <property type="entry name" value="MmgE_PrpD"/>
</dbReference>
<dbReference type="PATRIC" id="fig|1618652.3.peg.682"/>
<dbReference type="GO" id="GO:0016829">
    <property type="term" value="F:lyase activity"/>
    <property type="evidence" value="ECO:0007669"/>
    <property type="project" value="InterPro"/>
</dbReference>
<dbReference type="InterPro" id="IPR045337">
    <property type="entry name" value="MmgE_PrpD_C"/>
</dbReference>
<dbReference type="Pfam" id="PF19305">
    <property type="entry name" value="MmgE_PrpD_C"/>
    <property type="match status" value="1"/>
</dbReference>
<evidence type="ECO:0000313" key="5">
    <source>
        <dbReference type="Proteomes" id="UP000033977"/>
    </source>
</evidence>
<dbReference type="Gene3D" id="3.30.1330.120">
    <property type="entry name" value="2-methylcitrate dehydratase PrpD"/>
    <property type="match status" value="1"/>
</dbReference>
<dbReference type="EMBL" id="LCIN01000009">
    <property type="protein sequence ID" value="KKT56998.1"/>
    <property type="molecule type" value="Genomic_DNA"/>
</dbReference>
<proteinExistence type="inferred from homology"/>
<comment type="caution">
    <text evidence="4">The sequence shown here is derived from an EMBL/GenBank/DDBJ whole genome shotgun (WGS) entry which is preliminary data.</text>
</comment>
<feature type="domain" description="MmgE/PrpD C-terminal" evidence="3">
    <location>
        <begin position="273"/>
        <end position="429"/>
    </location>
</feature>
<dbReference type="Gene3D" id="1.10.4100.10">
    <property type="entry name" value="2-methylcitrate dehydratase PrpD"/>
    <property type="match status" value="1"/>
</dbReference>
<dbReference type="InterPro" id="IPR036148">
    <property type="entry name" value="MmgE/PrpD_sf"/>
</dbReference>
<dbReference type="PANTHER" id="PTHR16943:SF8">
    <property type="entry name" value="2-METHYLCITRATE DEHYDRATASE"/>
    <property type="match status" value="1"/>
</dbReference>
<dbReference type="AlphaFoldDB" id="A0A0G1IDV3"/>
<dbReference type="InterPro" id="IPR042188">
    <property type="entry name" value="MmgE/PrpD_sf_2"/>
</dbReference>
<reference evidence="4 5" key="1">
    <citation type="journal article" date="2015" name="Nature">
        <title>rRNA introns, odd ribosomes, and small enigmatic genomes across a large radiation of phyla.</title>
        <authorList>
            <person name="Brown C.T."/>
            <person name="Hug L.A."/>
            <person name="Thomas B.C."/>
            <person name="Sharon I."/>
            <person name="Castelle C.J."/>
            <person name="Singh A."/>
            <person name="Wilkins M.J."/>
            <person name="Williams K.H."/>
            <person name="Banfield J.F."/>
        </authorList>
    </citation>
    <scope>NUCLEOTIDE SEQUENCE [LARGE SCALE GENOMIC DNA]</scope>
</reference>
<feature type="domain" description="MmgE/PrpD N-terminal" evidence="2">
    <location>
        <begin position="12"/>
        <end position="252"/>
    </location>
</feature>
<evidence type="ECO:0000313" key="4">
    <source>
        <dbReference type="EMBL" id="KKT56998.1"/>
    </source>
</evidence>
<dbReference type="SUPFAM" id="SSF103378">
    <property type="entry name" value="2-methylcitrate dehydratase PrpD"/>
    <property type="match status" value="1"/>
</dbReference>
<evidence type="ECO:0000259" key="2">
    <source>
        <dbReference type="Pfam" id="PF03972"/>
    </source>
</evidence>
<dbReference type="PANTHER" id="PTHR16943">
    <property type="entry name" value="2-METHYLCITRATE DEHYDRATASE-RELATED"/>
    <property type="match status" value="1"/>
</dbReference>
<organism evidence="4 5">
    <name type="scientific">Candidatus Giovannonibacteria bacterium GW2011_GWB1_44_23</name>
    <dbReference type="NCBI Taxonomy" id="1618652"/>
    <lineage>
        <taxon>Bacteria</taxon>
        <taxon>Candidatus Giovannoniibacteriota</taxon>
    </lineage>
</organism>
<dbReference type="Proteomes" id="UP000033977">
    <property type="component" value="Unassembled WGS sequence"/>
</dbReference>
<name>A0A0G1IDV3_9BACT</name>
<gene>
    <name evidence="4" type="ORF">UW49_C0009G0019</name>
</gene>
<dbReference type="InterPro" id="IPR045336">
    <property type="entry name" value="MmgE_PrpD_N"/>
</dbReference>
<dbReference type="Pfam" id="PF03972">
    <property type="entry name" value="MmgE_PrpD_N"/>
    <property type="match status" value="1"/>
</dbReference>
<comment type="similarity">
    <text evidence="1">Belongs to the PrpD family.</text>
</comment>
<protein>
    <submittedName>
        <fullName evidence="4">2-methylcitrate dehydratase</fullName>
    </submittedName>
</protein>
<accession>A0A0G1IDV3</accession>
<evidence type="ECO:0000259" key="3">
    <source>
        <dbReference type="Pfam" id="PF19305"/>
    </source>
</evidence>